<dbReference type="EMBL" id="JAIWYP010000002">
    <property type="protein sequence ID" value="KAH3866341.1"/>
    <property type="molecule type" value="Genomic_DNA"/>
</dbReference>
<reference evidence="1" key="1">
    <citation type="journal article" date="2019" name="bioRxiv">
        <title>The Genome of the Zebra Mussel, Dreissena polymorpha: A Resource for Invasive Species Research.</title>
        <authorList>
            <person name="McCartney M.A."/>
            <person name="Auch B."/>
            <person name="Kono T."/>
            <person name="Mallez S."/>
            <person name="Zhang Y."/>
            <person name="Obille A."/>
            <person name="Becker A."/>
            <person name="Abrahante J.E."/>
            <person name="Garbe J."/>
            <person name="Badalamenti J.P."/>
            <person name="Herman A."/>
            <person name="Mangelson H."/>
            <person name="Liachko I."/>
            <person name="Sullivan S."/>
            <person name="Sone E.D."/>
            <person name="Koren S."/>
            <person name="Silverstein K.A.T."/>
            <person name="Beckman K.B."/>
            <person name="Gohl D.M."/>
        </authorList>
    </citation>
    <scope>NUCLEOTIDE SEQUENCE</scope>
    <source>
        <strain evidence="1">Duluth1</strain>
        <tissue evidence="1">Whole animal</tissue>
    </source>
</reference>
<evidence type="ECO:0000313" key="2">
    <source>
        <dbReference type="Proteomes" id="UP000828390"/>
    </source>
</evidence>
<organism evidence="1 2">
    <name type="scientific">Dreissena polymorpha</name>
    <name type="common">Zebra mussel</name>
    <name type="synonym">Mytilus polymorpha</name>
    <dbReference type="NCBI Taxonomy" id="45954"/>
    <lineage>
        <taxon>Eukaryota</taxon>
        <taxon>Metazoa</taxon>
        <taxon>Spiralia</taxon>
        <taxon>Lophotrochozoa</taxon>
        <taxon>Mollusca</taxon>
        <taxon>Bivalvia</taxon>
        <taxon>Autobranchia</taxon>
        <taxon>Heteroconchia</taxon>
        <taxon>Euheterodonta</taxon>
        <taxon>Imparidentia</taxon>
        <taxon>Neoheterodontei</taxon>
        <taxon>Myida</taxon>
        <taxon>Dreissenoidea</taxon>
        <taxon>Dreissenidae</taxon>
        <taxon>Dreissena</taxon>
    </lineage>
</organism>
<sequence length="63" mass="7296">MNSRSHYTFSIKDNYSSNRTSTHTTLIIRNETNNFNVSCYNPHNTRATRTHLEIPFGCNTTKS</sequence>
<evidence type="ECO:0000313" key="1">
    <source>
        <dbReference type="EMBL" id="KAH3866341.1"/>
    </source>
</evidence>
<proteinExistence type="predicted"/>
<dbReference type="AlphaFoldDB" id="A0A9D4RF84"/>
<name>A0A9D4RF84_DREPO</name>
<gene>
    <name evidence="1" type="ORF">DPMN_029403</name>
</gene>
<dbReference type="Proteomes" id="UP000828390">
    <property type="component" value="Unassembled WGS sequence"/>
</dbReference>
<protein>
    <submittedName>
        <fullName evidence="1">Uncharacterized protein</fullName>
    </submittedName>
</protein>
<accession>A0A9D4RF84</accession>
<feature type="non-terminal residue" evidence="1">
    <location>
        <position position="63"/>
    </location>
</feature>
<comment type="caution">
    <text evidence="1">The sequence shown here is derived from an EMBL/GenBank/DDBJ whole genome shotgun (WGS) entry which is preliminary data.</text>
</comment>
<reference evidence="1" key="2">
    <citation type="submission" date="2020-11" db="EMBL/GenBank/DDBJ databases">
        <authorList>
            <person name="McCartney M.A."/>
            <person name="Auch B."/>
            <person name="Kono T."/>
            <person name="Mallez S."/>
            <person name="Becker A."/>
            <person name="Gohl D.M."/>
            <person name="Silverstein K.A.T."/>
            <person name="Koren S."/>
            <person name="Bechman K.B."/>
            <person name="Herman A."/>
            <person name="Abrahante J.E."/>
            <person name="Garbe J."/>
        </authorList>
    </citation>
    <scope>NUCLEOTIDE SEQUENCE</scope>
    <source>
        <strain evidence="1">Duluth1</strain>
        <tissue evidence="1">Whole animal</tissue>
    </source>
</reference>
<keyword evidence="2" id="KW-1185">Reference proteome</keyword>